<dbReference type="EMBL" id="CM042050">
    <property type="protein sequence ID" value="KAI3736344.1"/>
    <property type="molecule type" value="Genomic_DNA"/>
</dbReference>
<reference evidence="2" key="1">
    <citation type="journal article" date="2022" name="Mol. Ecol. Resour.">
        <title>The genomes of chicory, endive, great burdock and yacon provide insights into Asteraceae palaeo-polyploidization history and plant inulin production.</title>
        <authorList>
            <person name="Fan W."/>
            <person name="Wang S."/>
            <person name="Wang H."/>
            <person name="Wang A."/>
            <person name="Jiang F."/>
            <person name="Liu H."/>
            <person name="Zhao H."/>
            <person name="Xu D."/>
            <person name="Zhang Y."/>
        </authorList>
    </citation>
    <scope>NUCLEOTIDE SEQUENCE [LARGE SCALE GENOMIC DNA]</scope>
    <source>
        <strain evidence="2">cv. Niubang</strain>
    </source>
</reference>
<gene>
    <name evidence="1" type="ORF">L6452_15883</name>
</gene>
<evidence type="ECO:0000313" key="1">
    <source>
        <dbReference type="EMBL" id="KAI3736344.1"/>
    </source>
</evidence>
<comment type="caution">
    <text evidence="1">The sequence shown here is derived from an EMBL/GenBank/DDBJ whole genome shotgun (WGS) entry which is preliminary data.</text>
</comment>
<accession>A0ACB9CPW4</accession>
<organism evidence="1 2">
    <name type="scientific">Arctium lappa</name>
    <name type="common">Greater burdock</name>
    <name type="synonym">Lappa major</name>
    <dbReference type="NCBI Taxonomy" id="4217"/>
    <lineage>
        <taxon>Eukaryota</taxon>
        <taxon>Viridiplantae</taxon>
        <taxon>Streptophyta</taxon>
        <taxon>Embryophyta</taxon>
        <taxon>Tracheophyta</taxon>
        <taxon>Spermatophyta</taxon>
        <taxon>Magnoliopsida</taxon>
        <taxon>eudicotyledons</taxon>
        <taxon>Gunneridae</taxon>
        <taxon>Pentapetalae</taxon>
        <taxon>asterids</taxon>
        <taxon>campanulids</taxon>
        <taxon>Asterales</taxon>
        <taxon>Asteraceae</taxon>
        <taxon>Carduoideae</taxon>
        <taxon>Cardueae</taxon>
        <taxon>Arctiinae</taxon>
        <taxon>Arctium</taxon>
    </lineage>
</organism>
<protein>
    <submittedName>
        <fullName evidence="1">Uncharacterized protein</fullName>
    </submittedName>
</protein>
<evidence type="ECO:0000313" key="2">
    <source>
        <dbReference type="Proteomes" id="UP001055879"/>
    </source>
</evidence>
<sequence length="2053" mass="230760">MADYQSPRAEKSSSTAMKRKKKRKLPDLVKNHEEKASKSSRISQSDDFVNEPIEEDMETTTELLHDSTMWRNLLLVLSLQKKNIDIEKKVELAYKFVKLSFSQVADDTTQALEAVSFERVIVFLNNWIQSTLISSEKEIRVQGIKSQYGVSGSCLDYRCWEIFKFCLEEGTKLHVSLSFARDILKVVHCIARNMKIKDLNDDDLTLYNTMLDCISSIFTSHGGVSNENLDLWILLVGTLLELVLKIITSKLDCSKTGTIILNWTCLVLEPFTKFLRLHPNRKNGFHDFVDRLLEPLLCLLYVLPTSVLACKSAWMSKLLKLIEEVLSQGLFHRSHIDGFLTLQSLAKYKLYDDGRPKDSKTVIKSYHRHLFDRLERIMVEKKALALFGEGGLFRLYVHCIKRQEGVEVTEGYSKFIDDFSGEMFKRSPGSHSEIHQVSALSAEIRKSLFDFFVQIMEPFLGDIDTYLQDEVEVGSVLEEVHCTLKSTNSILVSLMQEKVYVRVDDTSEGACANFLKLICDKITLLSAKVGQLVPSTFDVKSGTCKELVEVVAKELILCLHYLLEIDYEVFGSDLESLWLLMFSYGTLGHTLTDVQDKSVANPEIIRLGCHMINLYSELRQVGTSVFALCKAIRHMVSSVRDIEANHSESWRSYHESWTKSLRLIICSPELRLSIHNAVKSIPEGQVSLSIRELTADLSESLEWMKGNCALPTESDIENSCQDGSSPSCFHLKAEVLGSGLSEVYALVLDSLMVTTGNSSLIGVSLNALMTVIRPSMSILVSQPTDGVYEFLSIVSGRKFSNQARCKDETLPAHWLFLFFFRLYMSCRSSYRQAVGLAPPTTSERMSEVMRDSSTAYSGNDWLEKTEKDKGYFSWIVKRPVSLLLIIEAISGICSKESMSDLSPLTYVLNAMTLQRLIDLNRLINSFEFVLKRNEMIIAKVSEEDGTYIKQNKRLRKCLSKLAEEATGLTNFMMGHLSLLSKCQPSYPSAEDGWDFAVAAIDKKSLPTAFWCIIGQNIDIWSTHAAKKKLKMFLSLLLQSSLPHLGSNFKQFGELNASKAGDLKTVTRGEISLELLSNTMLYEEKFVRRHMTSRFCRFLEELVSPLFSNGVDIELQAQTNWPEVLSSLKIPSVDSHDVNVVNNGSSRETSFSLSTRKSCSEQEVDPSIRMIYTVCQSSLNFLCWMPRRCIGSKSFSLYATCILNLERLLVGTLLGNNDAPSLNDQYELLQLLLCCRKTLKYLMVTFCEENMEVSQKSLGAIHFGGKFPALWLLKSLLSVQHAFSKDGDTRVKDLMFSLMDYTSYVFLTLIKGSLIHASPYLISAREAFQKKAVPAFDQDSGHSGSTSCLDQSESIDACNFMIHVAEALKDHSQVMITPQRETIYCGRVRGVADVYNLQKLSSIISCFQGFLWGLSSALCHMDAHNNNLKAIFLRRNFEPVDRLKLCIDTYTTFINNFLCELVLQDDKQLKNSSDSQASPVRLCNEDLLVVKAASSVVSPDGFDISDHREPNTSRVLEKRFNLENVDMGSMYINNSFLCSLLDGENLEAAFFLRQLFIAYSALLRLNIQIKTSLSSNLVNTFIGISEVLLLEFSNNTRTSSHFTFVFLDGIGKFLEELANHISLTNPTLPTNVYARLIDLHLKAIGKCISLQGKVATLESHETESSMKTMNDPLGFSECASSSGPSSLNELKSRLRMSFKVFVRKPSESYISSAVQSIKKALVGLQKGSMVNYQIYAGSSGGGKVSSIVAAGIDCFDLVLEAITGRKNLSTVKTDILGSVCCLFNIITHLQGPGVFYKDPVLNRHYCADPDPGSVVLMCIEVLTKVSGKHALYQMDACYVAQALSIPATLFQNILQHNTSEAPTRSAFLRFSNIESMNENMNTKLFDQQYSIELYAACCRMLYTFLRHHKRESLQHVALLQASVSVLLHCLEMVNDEQAVQKSSVVWGVHEGAKCGAFLRRIYEEIRQQKDVLGQYCRLFLSSYIVVYSGCGPLKVGIKREVDEALRPGVYALIDACSPDDLQYIHTVLGDGPCRNTLANLQHDYKLNFQYEGKV</sequence>
<name>A0ACB9CPW4_ARCLA</name>
<keyword evidence="2" id="KW-1185">Reference proteome</keyword>
<proteinExistence type="predicted"/>
<dbReference type="Proteomes" id="UP001055879">
    <property type="component" value="Linkage Group LG04"/>
</dbReference>
<reference evidence="1 2" key="2">
    <citation type="journal article" date="2022" name="Mol. Ecol. Resour.">
        <title>The genomes of chicory, endive, great burdock and yacon provide insights into Asteraceae paleo-polyploidization history and plant inulin production.</title>
        <authorList>
            <person name="Fan W."/>
            <person name="Wang S."/>
            <person name="Wang H."/>
            <person name="Wang A."/>
            <person name="Jiang F."/>
            <person name="Liu H."/>
            <person name="Zhao H."/>
            <person name="Xu D."/>
            <person name="Zhang Y."/>
        </authorList>
    </citation>
    <scope>NUCLEOTIDE SEQUENCE [LARGE SCALE GENOMIC DNA]</scope>
    <source>
        <strain evidence="2">cv. Niubang</strain>
    </source>
</reference>